<accession>A0ABW1MSN9</accession>
<keyword evidence="5" id="KW-1185">Reference proteome</keyword>
<proteinExistence type="predicted"/>
<dbReference type="EMBL" id="JBHSPX010000008">
    <property type="protein sequence ID" value="MFC6066476.1"/>
    <property type="molecule type" value="Genomic_DNA"/>
</dbReference>
<comment type="caution">
    <text evidence="4">The sequence shown here is derived from an EMBL/GenBank/DDBJ whole genome shotgun (WGS) entry which is preliminary data.</text>
</comment>
<dbReference type="Gene3D" id="3.40.50.1820">
    <property type="entry name" value="alpha/beta hydrolase"/>
    <property type="match status" value="1"/>
</dbReference>
<dbReference type="PANTHER" id="PTHR48081">
    <property type="entry name" value="AB HYDROLASE SUPERFAMILY PROTEIN C4A8.06C"/>
    <property type="match status" value="1"/>
</dbReference>
<sequence length="318" mass="33896">MTSMRRYLVYVTLCTALIAALLTLETGSSQATNAGDARAAVQPADAGAAASRSEATYAYGSHTRQKLDAYWNPTSGTQPGVVILHGGYWYEDAGWATWSRTFADAGYAAFSVDYRLNFDAPWPAQRNDALSALAWIKSNAARFDLDPNRIVILGSSAGGQIGTAVATYGSGNTRIKGVVGLSPVNSPYRAWNDGNHDTSTAKERKVRDNATVLTRCYPDPADTGTSMHPSCWGTWKDTVVKNRASGANDAPMYLLHSAGDFIPVAHSTDLERAEEVDHDMPANGVKVETVPGDAHGGALLDAPGIKDKVLSWIAARTG</sequence>
<keyword evidence="1 4" id="KW-0378">Hydrolase</keyword>
<dbReference type="InterPro" id="IPR050300">
    <property type="entry name" value="GDXG_lipolytic_enzyme"/>
</dbReference>
<organism evidence="4 5">
    <name type="scientific">Streptomyces ochraceiscleroticus</name>
    <dbReference type="NCBI Taxonomy" id="47761"/>
    <lineage>
        <taxon>Bacteria</taxon>
        <taxon>Bacillati</taxon>
        <taxon>Actinomycetota</taxon>
        <taxon>Actinomycetes</taxon>
        <taxon>Kitasatosporales</taxon>
        <taxon>Streptomycetaceae</taxon>
        <taxon>Streptomyces</taxon>
    </lineage>
</organism>
<dbReference type="Proteomes" id="UP001596139">
    <property type="component" value="Unassembled WGS sequence"/>
</dbReference>
<evidence type="ECO:0000256" key="1">
    <source>
        <dbReference type="ARBA" id="ARBA00022801"/>
    </source>
</evidence>
<keyword evidence="2" id="KW-0732">Signal</keyword>
<feature type="domain" description="BD-FAE-like" evidence="3">
    <location>
        <begin position="67"/>
        <end position="169"/>
    </location>
</feature>
<evidence type="ECO:0000256" key="2">
    <source>
        <dbReference type="SAM" id="SignalP"/>
    </source>
</evidence>
<evidence type="ECO:0000259" key="3">
    <source>
        <dbReference type="Pfam" id="PF20434"/>
    </source>
</evidence>
<reference evidence="5" key="1">
    <citation type="journal article" date="2019" name="Int. J. Syst. Evol. Microbiol.">
        <title>The Global Catalogue of Microorganisms (GCM) 10K type strain sequencing project: providing services to taxonomists for standard genome sequencing and annotation.</title>
        <authorList>
            <consortium name="The Broad Institute Genomics Platform"/>
            <consortium name="The Broad Institute Genome Sequencing Center for Infectious Disease"/>
            <person name="Wu L."/>
            <person name="Ma J."/>
        </authorList>
    </citation>
    <scope>NUCLEOTIDE SEQUENCE [LARGE SCALE GENOMIC DNA]</scope>
    <source>
        <strain evidence="5">CGMCC 1.15180</strain>
    </source>
</reference>
<feature type="chain" id="PRO_5046360685" evidence="2">
    <location>
        <begin position="32"/>
        <end position="318"/>
    </location>
</feature>
<dbReference type="Pfam" id="PF20434">
    <property type="entry name" value="BD-FAE"/>
    <property type="match status" value="1"/>
</dbReference>
<protein>
    <submittedName>
        <fullName evidence="4">Alpha/beta hydrolase</fullName>
    </submittedName>
</protein>
<dbReference type="InterPro" id="IPR029058">
    <property type="entry name" value="AB_hydrolase_fold"/>
</dbReference>
<evidence type="ECO:0000313" key="4">
    <source>
        <dbReference type="EMBL" id="MFC6066476.1"/>
    </source>
</evidence>
<name>A0ABW1MSN9_9ACTN</name>
<gene>
    <name evidence="4" type="ORF">ACFP4F_28570</name>
</gene>
<dbReference type="SUPFAM" id="SSF53474">
    <property type="entry name" value="alpha/beta-Hydrolases"/>
    <property type="match status" value="1"/>
</dbReference>
<feature type="signal peptide" evidence="2">
    <location>
        <begin position="1"/>
        <end position="31"/>
    </location>
</feature>
<evidence type="ECO:0000313" key="5">
    <source>
        <dbReference type="Proteomes" id="UP001596139"/>
    </source>
</evidence>
<dbReference type="GO" id="GO:0016787">
    <property type="term" value="F:hydrolase activity"/>
    <property type="evidence" value="ECO:0007669"/>
    <property type="project" value="UniProtKB-KW"/>
</dbReference>
<dbReference type="RefSeq" id="WP_037800868.1">
    <property type="nucleotide sequence ID" value="NZ_JOAX01000022.1"/>
</dbReference>
<dbReference type="InterPro" id="IPR049492">
    <property type="entry name" value="BD-FAE-like_dom"/>
</dbReference>